<dbReference type="InParanoid" id="A0A1D6GR61"/>
<keyword evidence="1" id="KW-1133">Transmembrane helix</keyword>
<proteinExistence type="predicted"/>
<keyword evidence="1" id="KW-0812">Transmembrane</keyword>
<organism evidence="2">
    <name type="scientific">Zea mays</name>
    <name type="common">Maize</name>
    <dbReference type="NCBI Taxonomy" id="4577"/>
    <lineage>
        <taxon>Eukaryota</taxon>
        <taxon>Viridiplantae</taxon>
        <taxon>Streptophyta</taxon>
        <taxon>Embryophyta</taxon>
        <taxon>Tracheophyta</taxon>
        <taxon>Spermatophyta</taxon>
        <taxon>Magnoliopsida</taxon>
        <taxon>Liliopsida</taxon>
        <taxon>Poales</taxon>
        <taxon>Poaceae</taxon>
        <taxon>PACMAD clade</taxon>
        <taxon>Panicoideae</taxon>
        <taxon>Andropogonodae</taxon>
        <taxon>Andropogoneae</taxon>
        <taxon>Tripsacinae</taxon>
        <taxon>Zea</taxon>
    </lineage>
</organism>
<feature type="transmembrane region" description="Helical" evidence="1">
    <location>
        <begin position="21"/>
        <end position="40"/>
    </location>
</feature>
<keyword evidence="1" id="KW-0472">Membrane</keyword>
<evidence type="ECO:0000313" key="2">
    <source>
        <dbReference type="EMBL" id="AQK65598.1"/>
    </source>
</evidence>
<accession>A0A1D6GR61</accession>
<evidence type="ECO:0000256" key="1">
    <source>
        <dbReference type="SAM" id="Phobius"/>
    </source>
</evidence>
<dbReference type="AlphaFoldDB" id="A0A1D6GR61"/>
<name>A0A1D6GR61_MAIZE</name>
<reference evidence="2" key="1">
    <citation type="submission" date="2015-12" db="EMBL/GenBank/DDBJ databases">
        <title>Update maize B73 reference genome by single molecule sequencing technologies.</title>
        <authorList>
            <consortium name="Maize Genome Sequencing Project"/>
            <person name="Ware D."/>
        </authorList>
    </citation>
    <scope>NUCLEOTIDE SEQUENCE</scope>
    <source>
        <tissue evidence="2">Seedling</tissue>
    </source>
</reference>
<gene>
    <name evidence="2" type="ORF">ZEAMMB73_Zm00001d014237</name>
</gene>
<sequence>MEFLYTGCICKSKLGQKRKSWLGTNQTSLFILGTTIGFVSF</sequence>
<dbReference type="EMBL" id="CM000781">
    <property type="protein sequence ID" value="AQK65599.1"/>
    <property type="molecule type" value="Genomic_DNA"/>
</dbReference>
<dbReference type="EMBL" id="CM000781">
    <property type="protein sequence ID" value="AQK65598.1"/>
    <property type="molecule type" value="Genomic_DNA"/>
</dbReference>
<protein>
    <submittedName>
        <fullName evidence="2">Uncharacterized protein</fullName>
    </submittedName>
</protein>